<keyword evidence="4" id="KW-1185">Reference proteome</keyword>
<feature type="signal peptide" evidence="2">
    <location>
        <begin position="1"/>
        <end position="24"/>
    </location>
</feature>
<dbReference type="EMBL" id="JACCBW010000001">
    <property type="protein sequence ID" value="NYE36261.1"/>
    <property type="molecule type" value="Genomic_DNA"/>
</dbReference>
<evidence type="ECO:0000313" key="4">
    <source>
        <dbReference type="Proteomes" id="UP000549911"/>
    </source>
</evidence>
<dbReference type="PROSITE" id="PS51257">
    <property type="entry name" value="PROKAR_LIPOPROTEIN"/>
    <property type="match status" value="1"/>
</dbReference>
<dbReference type="RefSeq" id="WP_179618820.1">
    <property type="nucleotide sequence ID" value="NZ_JACCBW010000001.1"/>
</dbReference>
<comment type="caution">
    <text evidence="3">The sequence shown here is derived from an EMBL/GenBank/DDBJ whole genome shotgun (WGS) entry which is preliminary data.</text>
</comment>
<feature type="chain" id="PRO_5039721736" description="Small secreted protein" evidence="2">
    <location>
        <begin position="25"/>
        <end position="160"/>
    </location>
</feature>
<evidence type="ECO:0000256" key="1">
    <source>
        <dbReference type="SAM" id="MobiDB-lite"/>
    </source>
</evidence>
<organism evidence="3 4">
    <name type="scientific">Nocardioides cavernae</name>
    <dbReference type="NCBI Taxonomy" id="1921566"/>
    <lineage>
        <taxon>Bacteria</taxon>
        <taxon>Bacillati</taxon>
        <taxon>Actinomycetota</taxon>
        <taxon>Actinomycetes</taxon>
        <taxon>Propionibacteriales</taxon>
        <taxon>Nocardioidaceae</taxon>
        <taxon>Nocardioides</taxon>
    </lineage>
</organism>
<evidence type="ECO:0000256" key="2">
    <source>
        <dbReference type="SAM" id="SignalP"/>
    </source>
</evidence>
<evidence type="ECO:0008006" key="5">
    <source>
        <dbReference type="Google" id="ProtNLM"/>
    </source>
</evidence>
<keyword evidence="2" id="KW-0732">Signal</keyword>
<protein>
    <recommendedName>
        <fullName evidence="5">Small secreted protein</fullName>
    </recommendedName>
</protein>
<reference evidence="3 4" key="1">
    <citation type="submission" date="2020-07" db="EMBL/GenBank/DDBJ databases">
        <authorList>
            <person name="Partida-Martinez L."/>
            <person name="Huntemann M."/>
            <person name="Clum A."/>
            <person name="Wang J."/>
            <person name="Palaniappan K."/>
            <person name="Ritter S."/>
            <person name="Chen I.-M."/>
            <person name="Stamatis D."/>
            <person name="Reddy T."/>
            <person name="O'Malley R."/>
            <person name="Daum C."/>
            <person name="Shapiro N."/>
            <person name="Ivanova N."/>
            <person name="Kyrpides N."/>
            <person name="Woyke T."/>
        </authorList>
    </citation>
    <scope>NUCLEOTIDE SEQUENCE [LARGE SCALE GENOMIC DNA]</scope>
    <source>
        <strain evidence="3 4">AT2.17</strain>
    </source>
</reference>
<evidence type="ECO:0000313" key="3">
    <source>
        <dbReference type="EMBL" id="NYE36261.1"/>
    </source>
</evidence>
<sequence length="160" mass="16765">MNNRARLTLSSTVLLVGAVTSACGGGGGAPTDASEDSFCKAANSLFTDLVPQDATEMPSEADMAKAVTDWGSKMEEVGTPEGISDDARAGFETVVDQAKDIDADDFSMENLEELQAGGEEASAEEKKQAEAFGTYLTDTCGNPMDDIEVPEIPETPESTE</sequence>
<gene>
    <name evidence="3" type="ORF">F4692_001365</name>
</gene>
<feature type="region of interest" description="Disordered" evidence="1">
    <location>
        <begin position="136"/>
        <end position="160"/>
    </location>
</feature>
<dbReference type="Proteomes" id="UP000549911">
    <property type="component" value="Unassembled WGS sequence"/>
</dbReference>
<dbReference type="AlphaFoldDB" id="A0A7Y9H1J4"/>
<reference evidence="3 4" key="2">
    <citation type="submission" date="2020-08" db="EMBL/GenBank/DDBJ databases">
        <title>The Agave Microbiome: Exploring the role of microbial communities in plant adaptations to desert environments.</title>
        <authorList>
            <person name="Partida-Martinez L.P."/>
        </authorList>
    </citation>
    <scope>NUCLEOTIDE SEQUENCE [LARGE SCALE GENOMIC DNA]</scope>
    <source>
        <strain evidence="3 4">AT2.17</strain>
    </source>
</reference>
<accession>A0A7Y9H1J4</accession>
<proteinExistence type="predicted"/>
<name>A0A7Y9H1J4_9ACTN</name>